<keyword evidence="3" id="KW-1185">Reference proteome</keyword>
<reference evidence="2 3" key="1">
    <citation type="journal article" date="2020" name="Antonie Van Leeuwenhoek">
        <title>Rhodopirellula heiligendammensis sp. nov., Rhodopirellula pilleata sp. nov., and Rhodopirellula solitaria sp. nov. isolated from natural or artificial marine surfaces in Northern Germany and California, USA, and emended description of the genus Rhodopirellula.</title>
        <authorList>
            <person name="Kallscheuer N."/>
            <person name="Wiegand S."/>
            <person name="Jogler M."/>
            <person name="Boedeker C."/>
            <person name="Peeters S.H."/>
            <person name="Rast P."/>
            <person name="Heuer A."/>
            <person name="Jetten M.S.M."/>
            <person name="Rohde M."/>
            <person name="Jogler C."/>
        </authorList>
    </citation>
    <scope>NUCLEOTIDE SEQUENCE [LARGE SCALE GENOMIC DNA]</scope>
    <source>
        <strain evidence="2 3">Poly21</strain>
    </source>
</reference>
<evidence type="ECO:0000313" key="2">
    <source>
        <dbReference type="EMBL" id="TWU19191.1"/>
    </source>
</evidence>
<sequence>MAFAVLAASSVLVVLLTLAWAKEFRLRRALQSLLARVFSQWRDPREANEPSSTRHDVPGSADSQRRRVQ</sequence>
<dbReference type="Proteomes" id="UP000319908">
    <property type="component" value="Unassembled WGS sequence"/>
</dbReference>
<accession>A0A5C6C6S7</accession>
<evidence type="ECO:0000256" key="1">
    <source>
        <dbReference type="SAM" id="MobiDB-lite"/>
    </source>
</evidence>
<comment type="caution">
    <text evidence="2">The sequence shown here is derived from an EMBL/GenBank/DDBJ whole genome shotgun (WGS) entry which is preliminary data.</text>
</comment>
<dbReference type="EMBL" id="SJPU01000001">
    <property type="protein sequence ID" value="TWU19191.1"/>
    <property type="molecule type" value="Genomic_DNA"/>
</dbReference>
<gene>
    <name evidence="2" type="ORF">Poly21_13620</name>
</gene>
<name>A0A5C6C6S7_9BACT</name>
<proteinExistence type="predicted"/>
<protein>
    <submittedName>
        <fullName evidence="2">Uncharacterized protein</fullName>
    </submittedName>
</protein>
<organism evidence="2 3">
    <name type="scientific">Allorhodopirellula heiligendammensis</name>
    <dbReference type="NCBI Taxonomy" id="2714739"/>
    <lineage>
        <taxon>Bacteria</taxon>
        <taxon>Pseudomonadati</taxon>
        <taxon>Planctomycetota</taxon>
        <taxon>Planctomycetia</taxon>
        <taxon>Pirellulales</taxon>
        <taxon>Pirellulaceae</taxon>
        <taxon>Allorhodopirellula</taxon>
    </lineage>
</organism>
<feature type="region of interest" description="Disordered" evidence="1">
    <location>
        <begin position="44"/>
        <end position="69"/>
    </location>
</feature>
<dbReference type="AlphaFoldDB" id="A0A5C6C6S7"/>
<evidence type="ECO:0000313" key="3">
    <source>
        <dbReference type="Proteomes" id="UP000319908"/>
    </source>
</evidence>
<feature type="compositionally biased region" description="Basic and acidic residues" evidence="1">
    <location>
        <begin position="44"/>
        <end position="57"/>
    </location>
</feature>